<feature type="compositionally biased region" description="Pro residues" evidence="1">
    <location>
        <begin position="48"/>
        <end position="64"/>
    </location>
</feature>
<dbReference type="AlphaFoldDB" id="A0AA48L2U3"/>
<evidence type="ECO:0000313" key="2">
    <source>
        <dbReference type="EMBL" id="BEI90593.1"/>
    </source>
</evidence>
<dbReference type="GeneID" id="85494463"/>
<protein>
    <submittedName>
        <fullName evidence="2">Uncharacterized protein</fullName>
    </submittedName>
</protein>
<dbReference type="RefSeq" id="XP_060455858.1">
    <property type="nucleotide sequence ID" value="XM_060599135.1"/>
</dbReference>
<sequence length="159" mass="16961">MPSPLPYSPNSPAITTTYAPTSPPSPSSSPEVIGEFTLDALSLDATPRPSPNRPNLSAPPPTPATPHIVATTPRPIPALPNFTDGGPSLGFAWYLNLGPSPAETCKIIVDRSTGEVCARRADLERGARNMCPGREFFADGLTQICRVSRQRLRVFASHD</sequence>
<evidence type="ECO:0000256" key="1">
    <source>
        <dbReference type="SAM" id="MobiDB-lite"/>
    </source>
</evidence>
<name>A0AA48L2U3_9TREE</name>
<accession>A0AA48L2U3</accession>
<feature type="compositionally biased region" description="Low complexity" evidence="1">
    <location>
        <begin position="11"/>
        <end position="20"/>
    </location>
</feature>
<evidence type="ECO:0000313" key="3">
    <source>
        <dbReference type="Proteomes" id="UP001233271"/>
    </source>
</evidence>
<organism evidence="2 3">
    <name type="scientific">Cutaneotrichosporon cavernicola</name>
    <dbReference type="NCBI Taxonomy" id="279322"/>
    <lineage>
        <taxon>Eukaryota</taxon>
        <taxon>Fungi</taxon>
        <taxon>Dikarya</taxon>
        <taxon>Basidiomycota</taxon>
        <taxon>Agaricomycotina</taxon>
        <taxon>Tremellomycetes</taxon>
        <taxon>Trichosporonales</taxon>
        <taxon>Trichosporonaceae</taxon>
        <taxon>Cutaneotrichosporon</taxon>
    </lineage>
</organism>
<dbReference type="Proteomes" id="UP001233271">
    <property type="component" value="Chromosome 3"/>
</dbReference>
<feature type="region of interest" description="Disordered" evidence="1">
    <location>
        <begin position="1"/>
        <end position="81"/>
    </location>
</feature>
<dbReference type="EMBL" id="AP028214">
    <property type="protein sequence ID" value="BEI90593.1"/>
    <property type="molecule type" value="Genomic_DNA"/>
</dbReference>
<proteinExistence type="predicted"/>
<reference evidence="2" key="1">
    <citation type="journal article" date="2023" name="BMC Genomics">
        <title>Chromosome-level genome assemblies of Cutaneotrichosporon spp. (Trichosporonales, Basidiomycota) reveal imbalanced evolution between nucleotide sequences and chromosome synteny.</title>
        <authorList>
            <person name="Kobayashi Y."/>
            <person name="Kayamori A."/>
            <person name="Aoki K."/>
            <person name="Shiwa Y."/>
            <person name="Matsutani M."/>
            <person name="Fujita N."/>
            <person name="Sugita T."/>
            <person name="Iwasaki W."/>
            <person name="Tanaka N."/>
            <person name="Takashima M."/>
        </authorList>
    </citation>
    <scope>NUCLEOTIDE SEQUENCE</scope>
    <source>
        <strain evidence="2">HIS019</strain>
    </source>
</reference>
<dbReference type="KEGG" id="ccac:CcaHIS019_0306630"/>
<keyword evidence="3" id="KW-1185">Reference proteome</keyword>
<gene>
    <name evidence="2" type="ORF">CcaverHIS019_0306630</name>
</gene>